<dbReference type="Pfam" id="PF02371">
    <property type="entry name" value="Transposase_20"/>
    <property type="match status" value="1"/>
</dbReference>
<dbReference type="InterPro" id="IPR003346">
    <property type="entry name" value="Transposase_20"/>
</dbReference>
<dbReference type="Pfam" id="PF01548">
    <property type="entry name" value="DEDD_Tnp_IS110"/>
    <property type="match status" value="1"/>
</dbReference>
<dbReference type="EMBL" id="JAAQPH010000059">
    <property type="protein sequence ID" value="NIA72545.1"/>
    <property type="molecule type" value="Genomic_DNA"/>
</dbReference>
<dbReference type="RefSeq" id="WP_167232142.1">
    <property type="nucleotide sequence ID" value="NZ_JAAQPH010000059.1"/>
</dbReference>
<evidence type="ECO:0000313" key="4">
    <source>
        <dbReference type="Proteomes" id="UP000761264"/>
    </source>
</evidence>
<dbReference type="Proteomes" id="UP000761264">
    <property type="component" value="Unassembled WGS sequence"/>
</dbReference>
<feature type="domain" description="Transposase IS116/IS110/IS902 C-terminal" evidence="2">
    <location>
        <begin position="201"/>
        <end position="284"/>
    </location>
</feature>
<sequence>MQGKKLSEPSAETKVYIGIDGCKAWLDIYLHPLGHRLRVANSREGLKQLKKTLAASSVALVVVEATGKYHRLAHRSLHAWGLPVAVVNPLRSRLFAEASGALAKTDRLDARMLAVFAESLEPAPTPPLPERVEALQELVSARRAATGEATALANRLGASQTVFLKRQLTSLLSKLKAHIARLDAEIERRIAAEPILARRYRILRSIPGIGPVAAASLVAGLTELGLYSNKAIAMLAGLAPIACDSGNMTGQRRIRGGRSHLRPPLYMAALAAARVNPDLAAFYKRLREQGKASKVALTAVMRKLVVLANTLIREQRLWQPTQP</sequence>
<dbReference type="GO" id="GO:0003677">
    <property type="term" value="F:DNA binding"/>
    <property type="evidence" value="ECO:0007669"/>
    <property type="project" value="InterPro"/>
</dbReference>
<organism evidence="3 4">
    <name type="scientific">Pelagibius litoralis</name>
    <dbReference type="NCBI Taxonomy" id="374515"/>
    <lineage>
        <taxon>Bacteria</taxon>
        <taxon>Pseudomonadati</taxon>
        <taxon>Pseudomonadota</taxon>
        <taxon>Alphaproteobacteria</taxon>
        <taxon>Rhodospirillales</taxon>
        <taxon>Rhodovibrionaceae</taxon>
        <taxon>Pelagibius</taxon>
    </lineage>
</organism>
<evidence type="ECO:0000313" key="3">
    <source>
        <dbReference type="EMBL" id="NIA72545.1"/>
    </source>
</evidence>
<dbReference type="PANTHER" id="PTHR33055:SF13">
    <property type="entry name" value="TRANSPOSASE"/>
    <property type="match status" value="1"/>
</dbReference>
<name>A0A967F3R0_9PROT</name>
<evidence type="ECO:0000259" key="1">
    <source>
        <dbReference type="Pfam" id="PF01548"/>
    </source>
</evidence>
<keyword evidence="4" id="KW-1185">Reference proteome</keyword>
<dbReference type="InterPro" id="IPR047650">
    <property type="entry name" value="Transpos_IS110"/>
</dbReference>
<reference evidence="3" key="1">
    <citation type="submission" date="2020-03" db="EMBL/GenBank/DDBJ databases">
        <title>Genome of Pelagibius litoralis DSM 21314T.</title>
        <authorList>
            <person name="Wang G."/>
        </authorList>
    </citation>
    <scope>NUCLEOTIDE SEQUENCE</scope>
    <source>
        <strain evidence="3">DSM 21314</strain>
    </source>
</reference>
<accession>A0A967F3R0</accession>
<dbReference type="AlphaFoldDB" id="A0A967F3R0"/>
<dbReference type="GO" id="GO:0004803">
    <property type="term" value="F:transposase activity"/>
    <property type="evidence" value="ECO:0007669"/>
    <property type="project" value="InterPro"/>
</dbReference>
<dbReference type="GO" id="GO:0006313">
    <property type="term" value="P:DNA transposition"/>
    <property type="evidence" value="ECO:0007669"/>
    <property type="project" value="InterPro"/>
</dbReference>
<protein>
    <submittedName>
        <fullName evidence="3">IS110 family transposase</fullName>
    </submittedName>
</protein>
<dbReference type="InterPro" id="IPR002525">
    <property type="entry name" value="Transp_IS110-like_N"/>
</dbReference>
<dbReference type="PANTHER" id="PTHR33055">
    <property type="entry name" value="TRANSPOSASE FOR INSERTION SEQUENCE ELEMENT IS1111A"/>
    <property type="match status" value="1"/>
</dbReference>
<evidence type="ECO:0000259" key="2">
    <source>
        <dbReference type="Pfam" id="PF02371"/>
    </source>
</evidence>
<dbReference type="NCBIfam" id="NF033542">
    <property type="entry name" value="transpos_IS110"/>
    <property type="match status" value="1"/>
</dbReference>
<proteinExistence type="predicted"/>
<feature type="domain" description="Transposase IS110-like N-terminal" evidence="1">
    <location>
        <begin position="35"/>
        <end position="157"/>
    </location>
</feature>
<gene>
    <name evidence="3" type="ORF">HBA54_28580</name>
</gene>
<comment type="caution">
    <text evidence="3">The sequence shown here is derived from an EMBL/GenBank/DDBJ whole genome shotgun (WGS) entry which is preliminary data.</text>
</comment>